<protein>
    <submittedName>
        <fullName evidence="5">AprI/Inh family metalloprotease inhibitor</fullName>
    </submittedName>
</protein>
<evidence type="ECO:0000256" key="1">
    <source>
        <dbReference type="ARBA" id="ARBA00022729"/>
    </source>
</evidence>
<dbReference type="InterPro" id="IPR021140">
    <property type="entry name" value="Inh/Omp19"/>
</dbReference>
<dbReference type="Pfam" id="PF02974">
    <property type="entry name" value="Inh"/>
    <property type="match status" value="1"/>
</dbReference>
<dbReference type="EMBL" id="CP114029">
    <property type="protein sequence ID" value="WAP69292.1"/>
    <property type="molecule type" value="Genomic_DNA"/>
</dbReference>
<gene>
    <name evidence="5" type="ORF">OH818_03050</name>
</gene>
<feature type="domain" description="Alkaline proteinase inhibitor/ Outer membrane lipoprotein Omp19" evidence="4">
    <location>
        <begin position="27"/>
        <end position="113"/>
    </location>
</feature>
<dbReference type="Gene3D" id="2.30.30.40">
    <property type="entry name" value="SH3 Domains"/>
    <property type="match status" value="1"/>
</dbReference>
<keyword evidence="5" id="KW-0481">Metalloenzyme inhibitor</keyword>
<feature type="chain" id="PRO_5046172718" evidence="3">
    <location>
        <begin position="25"/>
        <end position="243"/>
    </location>
</feature>
<evidence type="ECO:0000313" key="5">
    <source>
        <dbReference type="EMBL" id="WAP69292.1"/>
    </source>
</evidence>
<dbReference type="InterPro" id="IPR016085">
    <property type="entry name" value="Protease_inh_B-barrel_dom"/>
</dbReference>
<dbReference type="SUPFAM" id="SSF50882">
    <property type="entry name" value="beta-Barrel protease inhibitors"/>
    <property type="match status" value="1"/>
</dbReference>
<name>A0ABY7BZK6_9HYPH</name>
<keyword evidence="5" id="KW-0483">Metalloprotease inhibitor</keyword>
<dbReference type="RefSeq" id="WP_268881732.1">
    <property type="nucleotide sequence ID" value="NZ_CP114029.1"/>
</dbReference>
<feature type="region of interest" description="Disordered" evidence="2">
    <location>
        <begin position="114"/>
        <end position="147"/>
    </location>
</feature>
<evidence type="ECO:0000256" key="2">
    <source>
        <dbReference type="SAM" id="MobiDB-lite"/>
    </source>
</evidence>
<reference evidence="5" key="1">
    <citation type="submission" date="2022-12" db="EMBL/GenBank/DDBJ databases">
        <title>Jiella pelagia sp. nov., isolated from phosphonate enriched culture of Northwest Pacific surface seawater.</title>
        <authorList>
            <person name="Shin D.Y."/>
            <person name="Hwang C.Y."/>
        </authorList>
    </citation>
    <scope>NUCLEOTIDE SEQUENCE</scope>
    <source>
        <strain evidence="5">HL-NP1</strain>
    </source>
</reference>
<feature type="signal peptide" evidence="3">
    <location>
        <begin position="1"/>
        <end position="24"/>
    </location>
</feature>
<evidence type="ECO:0000256" key="3">
    <source>
        <dbReference type="SAM" id="SignalP"/>
    </source>
</evidence>
<dbReference type="GO" id="GO:0030414">
    <property type="term" value="F:peptidase inhibitor activity"/>
    <property type="evidence" value="ECO:0007669"/>
    <property type="project" value="UniProtKB-KW"/>
</dbReference>
<evidence type="ECO:0000259" key="4">
    <source>
        <dbReference type="Pfam" id="PF02974"/>
    </source>
</evidence>
<organism evidence="5 6">
    <name type="scientific">Jiella pelagia</name>
    <dbReference type="NCBI Taxonomy" id="2986949"/>
    <lineage>
        <taxon>Bacteria</taxon>
        <taxon>Pseudomonadati</taxon>
        <taxon>Pseudomonadota</taxon>
        <taxon>Alphaproteobacteria</taxon>
        <taxon>Hyphomicrobiales</taxon>
        <taxon>Aurantimonadaceae</taxon>
        <taxon>Jiella</taxon>
    </lineage>
</organism>
<sequence>MRFSQVSFTVGMVLGVCLSGSANAEGWILQAGSGGCYVEFLTQPVIDGYYQLVTGEGCSQPPFDGLTAWREEGGGWILESSNGMGFTPLARLDRQPDGSYAGIYGDGDPLTMRSADDFGAAPAAPNPPSYGSAPAGGSSPSLGSAKSCRMDVATGGCVDPSDDVDPQTSSGWPSVETKTRMNVRSSPSLGASKLGTSEARMCFDAIRCEYRGPQLWCAIPYGGRTGWLLRSDDEKVYLQNGCG</sequence>
<evidence type="ECO:0000313" key="6">
    <source>
        <dbReference type="Proteomes" id="UP001164020"/>
    </source>
</evidence>
<proteinExistence type="predicted"/>
<keyword evidence="6" id="KW-1185">Reference proteome</keyword>
<feature type="compositionally biased region" description="Low complexity" evidence="2">
    <location>
        <begin position="119"/>
        <end position="147"/>
    </location>
</feature>
<accession>A0ABY7BZK6</accession>
<keyword evidence="5" id="KW-0646">Protease inhibitor</keyword>
<dbReference type="Proteomes" id="UP001164020">
    <property type="component" value="Chromosome"/>
</dbReference>
<keyword evidence="1 3" id="KW-0732">Signal</keyword>